<dbReference type="Gene3D" id="3.40.50.1100">
    <property type="match status" value="1"/>
</dbReference>
<dbReference type="GO" id="GO:0070179">
    <property type="term" value="P:D-serine biosynthetic process"/>
    <property type="evidence" value="ECO:0007669"/>
    <property type="project" value="TreeGrafter"/>
</dbReference>
<reference evidence="5" key="1">
    <citation type="submission" date="2015-09" db="EMBL/GenBank/DDBJ databases">
        <title>Scylla olivacea transcriptome.</title>
        <authorList>
            <person name="Ikhwanuddin M."/>
        </authorList>
    </citation>
    <scope>NUCLEOTIDE SEQUENCE</scope>
</reference>
<sequence>MCPGGSRDWQDNNSVIKQLPRHCWPGNPCSGAVGGVYAVEPVGKDLQRCLEAKERLWPSPPVFLNTVADSIRLQEVGELTFPIICEYANHRVFTVTDEQMVQGMKLIFERMKQVVEAASGAGVYAAVHLLKDIQPKAQKVGVILCGGNVDLDVLPWLTRTTSYQ</sequence>
<name>A0A0P4W5K8_SCYOL</name>
<accession>A0A0P4W5K8</accession>
<dbReference type="PANTHER" id="PTHR43050">
    <property type="entry name" value="SERINE / THREONINE RACEMASE FAMILY MEMBER"/>
    <property type="match status" value="1"/>
</dbReference>
<evidence type="ECO:0000313" key="5">
    <source>
        <dbReference type="EMBL" id="JAI58757.1"/>
    </source>
</evidence>
<dbReference type="GO" id="GO:0030378">
    <property type="term" value="F:serine racemase activity"/>
    <property type="evidence" value="ECO:0007669"/>
    <property type="project" value="TreeGrafter"/>
</dbReference>
<organism evidence="5">
    <name type="scientific">Scylla olivacea</name>
    <name type="common">Orange mud crab</name>
    <name type="synonym">Cancer olivacea</name>
    <dbReference type="NCBI Taxonomy" id="85551"/>
    <lineage>
        <taxon>Eukaryota</taxon>
        <taxon>Metazoa</taxon>
        <taxon>Ecdysozoa</taxon>
        <taxon>Arthropoda</taxon>
        <taxon>Crustacea</taxon>
        <taxon>Multicrustacea</taxon>
        <taxon>Malacostraca</taxon>
        <taxon>Eumalacostraca</taxon>
        <taxon>Eucarida</taxon>
        <taxon>Decapoda</taxon>
        <taxon>Pleocyemata</taxon>
        <taxon>Brachyura</taxon>
        <taxon>Eubrachyura</taxon>
        <taxon>Portunoidea</taxon>
        <taxon>Portunidae</taxon>
        <taxon>Portuninae</taxon>
        <taxon>Scylla</taxon>
    </lineage>
</organism>
<comment type="similarity">
    <text evidence="2">Belongs to the serine/threonine dehydratase family.</text>
</comment>
<evidence type="ECO:0000256" key="2">
    <source>
        <dbReference type="ARBA" id="ARBA00010869"/>
    </source>
</evidence>
<dbReference type="GO" id="GO:0018114">
    <property type="term" value="F:threonine racemase activity"/>
    <property type="evidence" value="ECO:0007669"/>
    <property type="project" value="TreeGrafter"/>
</dbReference>
<evidence type="ECO:0000256" key="3">
    <source>
        <dbReference type="ARBA" id="ARBA00022898"/>
    </source>
</evidence>
<dbReference type="PANTHER" id="PTHR43050:SF1">
    <property type="entry name" value="SERINE RACEMASE"/>
    <property type="match status" value="1"/>
</dbReference>
<dbReference type="Pfam" id="PF00291">
    <property type="entry name" value="PALP"/>
    <property type="match status" value="1"/>
</dbReference>
<dbReference type="GO" id="GO:0003941">
    <property type="term" value="F:L-serine ammonia-lyase activity"/>
    <property type="evidence" value="ECO:0007669"/>
    <property type="project" value="TreeGrafter"/>
</dbReference>
<dbReference type="SUPFAM" id="SSF53686">
    <property type="entry name" value="Tryptophan synthase beta subunit-like PLP-dependent enzymes"/>
    <property type="match status" value="1"/>
</dbReference>
<dbReference type="InterPro" id="IPR001926">
    <property type="entry name" value="TrpB-like_PALP"/>
</dbReference>
<dbReference type="GO" id="GO:0005524">
    <property type="term" value="F:ATP binding"/>
    <property type="evidence" value="ECO:0007669"/>
    <property type="project" value="TreeGrafter"/>
</dbReference>
<evidence type="ECO:0000256" key="1">
    <source>
        <dbReference type="ARBA" id="ARBA00001933"/>
    </source>
</evidence>
<dbReference type="EMBL" id="GDRN01099448">
    <property type="protein sequence ID" value="JAI58757.1"/>
    <property type="molecule type" value="Transcribed_RNA"/>
</dbReference>
<dbReference type="AlphaFoldDB" id="A0A0P4W5K8"/>
<comment type="cofactor">
    <cofactor evidence="1">
        <name>pyridoxal 5'-phosphate</name>
        <dbReference type="ChEBI" id="CHEBI:597326"/>
    </cofactor>
</comment>
<keyword evidence="3" id="KW-0663">Pyridoxal phosphate</keyword>
<dbReference type="GO" id="GO:0000287">
    <property type="term" value="F:magnesium ion binding"/>
    <property type="evidence" value="ECO:0007669"/>
    <property type="project" value="TreeGrafter"/>
</dbReference>
<dbReference type="GO" id="GO:0030170">
    <property type="term" value="F:pyridoxal phosphate binding"/>
    <property type="evidence" value="ECO:0007669"/>
    <property type="project" value="TreeGrafter"/>
</dbReference>
<dbReference type="InterPro" id="IPR036052">
    <property type="entry name" value="TrpB-like_PALP_sf"/>
</dbReference>
<evidence type="ECO:0000259" key="4">
    <source>
        <dbReference type="Pfam" id="PF00291"/>
    </source>
</evidence>
<proteinExistence type="inferred from homology"/>
<feature type="domain" description="Tryptophan synthase beta chain-like PALP" evidence="4">
    <location>
        <begin position="36"/>
        <end position="146"/>
    </location>
</feature>
<protein>
    <recommendedName>
        <fullName evidence="4">Tryptophan synthase beta chain-like PALP domain-containing protein</fullName>
    </recommendedName>
</protein>